<name>A0A7J7LIS4_9MAGN</name>
<dbReference type="AlphaFoldDB" id="A0A7J7LIS4"/>
<dbReference type="EMBL" id="JACGCM010002254">
    <property type="protein sequence ID" value="KAF6142537.1"/>
    <property type="molecule type" value="Genomic_DNA"/>
</dbReference>
<feature type="non-terminal residue" evidence="1">
    <location>
        <position position="1"/>
    </location>
</feature>
<evidence type="ECO:0000313" key="2">
    <source>
        <dbReference type="Proteomes" id="UP000541444"/>
    </source>
</evidence>
<reference evidence="1 2" key="1">
    <citation type="journal article" date="2020" name="IScience">
        <title>Genome Sequencing of the Endangered Kingdonia uniflora (Circaeasteraceae, Ranunculales) Reveals Potential Mechanisms of Evolutionary Specialization.</title>
        <authorList>
            <person name="Sun Y."/>
            <person name="Deng T."/>
            <person name="Zhang A."/>
            <person name="Moore M.J."/>
            <person name="Landis J.B."/>
            <person name="Lin N."/>
            <person name="Zhang H."/>
            <person name="Zhang X."/>
            <person name="Huang J."/>
            <person name="Zhang X."/>
            <person name="Sun H."/>
            <person name="Wang H."/>
        </authorList>
    </citation>
    <scope>NUCLEOTIDE SEQUENCE [LARGE SCALE GENOMIC DNA]</scope>
    <source>
        <strain evidence="1">TB1705</strain>
        <tissue evidence="1">Leaf</tissue>
    </source>
</reference>
<comment type="caution">
    <text evidence="1">The sequence shown here is derived from an EMBL/GenBank/DDBJ whole genome shotgun (WGS) entry which is preliminary data.</text>
</comment>
<protein>
    <submittedName>
        <fullName evidence="1">Uncharacterized protein</fullName>
    </submittedName>
</protein>
<sequence length="84" mass="9700">PGILKRTSLISFKLGICSNIVLSLSVTKHRILCNMDTPYSKKNLCPNVSDTWTHRHSCRHSIDHNLFDIAFRKFSILIHVIHPY</sequence>
<keyword evidence="2" id="KW-1185">Reference proteome</keyword>
<organism evidence="1 2">
    <name type="scientific">Kingdonia uniflora</name>
    <dbReference type="NCBI Taxonomy" id="39325"/>
    <lineage>
        <taxon>Eukaryota</taxon>
        <taxon>Viridiplantae</taxon>
        <taxon>Streptophyta</taxon>
        <taxon>Embryophyta</taxon>
        <taxon>Tracheophyta</taxon>
        <taxon>Spermatophyta</taxon>
        <taxon>Magnoliopsida</taxon>
        <taxon>Ranunculales</taxon>
        <taxon>Circaeasteraceae</taxon>
        <taxon>Kingdonia</taxon>
    </lineage>
</organism>
<proteinExistence type="predicted"/>
<evidence type="ECO:0000313" key="1">
    <source>
        <dbReference type="EMBL" id="KAF6142537.1"/>
    </source>
</evidence>
<gene>
    <name evidence="1" type="ORF">GIB67_039501</name>
</gene>
<dbReference type="Proteomes" id="UP000541444">
    <property type="component" value="Unassembled WGS sequence"/>
</dbReference>
<accession>A0A7J7LIS4</accession>